<keyword evidence="2" id="KW-1185">Reference proteome</keyword>
<evidence type="ECO:0000313" key="1">
    <source>
        <dbReference type="EMBL" id="EYC20190.1"/>
    </source>
</evidence>
<evidence type="ECO:0000313" key="2">
    <source>
        <dbReference type="Proteomes" id="UP000024635"/>
    </source>
</evidence>
<dbReference type="AlphaFoldDB" id="A0A016UYE3"/>
<protein>
    <recommendedName>
        <fullName evidence="3">Nucleotide-diphospho-sugar transferase domain-containing protein</fullName>
    </recommendedName>
</protein>
<dbReference type="EMBL" id="JARK01001358">
    <property type="protein sequence ID" value="EYC20190.1"/>
    <property type="molecule type" value="Genomic_DNA"/>
</dbReference>
<dbReference type="InterPro" id="IPR005049">
    <property type="entry name" value="STL-like"/>
</dbReference>
<dbReference type="PANTHER" id="PTHR31362:SF0">
    <property type="entry name" value="EXOSTOSIN DOMAIN-CONTAINING PROTEIN-RELATED"/>
    <property type="match status" value="1"/>
</dbReference>
<organism evidence="1 2">
    <name type="scientific">Ancylostoma ceylanicum</name>
    <dbReference type="NCBI Taxonomy" id="53326"/>
    <lineage>
        <taxon>Eukaryota</taxon>
        <taxon>Metazoa</taxon>
        <taxon>Ecdysozoa</taxon>
        <taxon>Nematoda</taxon>
        <taxon>Chromadorea</taxon>
        <taxon>Rhabditida</taxon>
        <taxon>Rhabditina</taxon>
        <taxon>Rhabditomorpha</taxon>
        <taxon>Strongyloidea</taxon>
        <taxon>Ancylostomatidae</taxon>
        <taxon>Ancylostomatinae</taxon>
        <taxon>Ancylostoma</taxon>
    </lineage>
</organism>
<proteinExistence type="predicted"/>
<evidence type="ECO:0008006" key="3">
    <source>
        <dbReference type="Google" id="ProtNLM"/>
    </source>
</evidence>
<gene>
    <name evidence="1" type="primary">Acey_s0022.g499</name>
    <name evidence="1" type="ORF">Y032_0022g499</name>
</gene>
<reference evidence="2" key="1">
    <citation type="journal article" date="2015" name="Nat. Genet.">
        <title>The genome and transcriptome of the zoonotic hookworm Ancylostoma ceylanicum identify infection-specific gene families.</title>
        <authorList>
            <person name="Schwarz E.M."/>
            <person name="Hu Y."/>
            <person name="Antoshechkin I."/>
            <person name="Miller M.M."/>
            <person name="Sternberg P.W."/>
            <person name="Aroian R.V."/>
        </authorList>
    </citation>
    <scope>NUCLEOTIDE SEQUENCE</scope>
    <source>
        <strain evidence="2">HY135</strain>
    </source>
</reference>
<sequence length="288" mass="34136">MGIGLLQRIYQPYFGMTIFCGTWDRRLYKDNGSFPDIVHPFNFVHLSKSEMAKGALSYYCLTKVAELRLQNTKGYFVQSDDTVFNFWKPLKLDKVIHPYGISYLGRPGAWWYKPHGKQAARRVLSLFSKKYRHHMNTTVWEEYKHRLYEYDHITDAAQNLMADDGWIQSDFYFIPQKEVQFFASLTEVFFKAGLFIEVAMNKYIRSVASNRFLPYNFTYLHGKRHHWPQFYREDLVMLHPVKLSQFTNMRNRTAFCSTIIRTMGKALVCSSDEHQQRPVKNNEKEGKK</sequence>
<accession>A0A016UYE3</accession>
<name>A0A016UYE3_9BILA</name>
<dbReference type="Proteomes" id="UP000024635">
    <property type="component" value="Unassembled WGS sequence"/>
</dbReference>
<dbReference type="Pfam" id="PF03385">
    <property type="entry name" value="STELLO"/>
    <property type="match status" value="1"/>
</dbReference>
<comment type="caution">
    <text evidence="1">The sequence shown here is derived from an EMBL/GenBank/DDBJ whole genome shotgun (WGS) entry which is preliminary data.</text>
</comment>
<dbReference type="OrthoDB" id="5948173at2759"/>
<dbReference type="PANTHER" id="PTHR31362">
    <property type="entry name" value="GLYCOSYLTRANSFERASE STELLO1-RELATED"/>
    <property type="match status" value="1"/>
</dbReference>